<evidence type="ECO:0000256" key="1">
    <source>
        <dbReference type="ARBA" id="ARBA00008384"/>
    </source>
</evidence>
<dbReference type="InterPro" id="IPR016024">
    <property type="entry name" value="ARM-type_fold"/>
</dbReference>
<evidence type="ECO:0000256" key="3">
    <source>
        <dbReference type="ARBA" id="ARBA00023306"/>
    </source>
</evidence>
<feature type="compositionally biased region" description="Polar residues" evidence="7">
    <location>
        <begin position="350"/>
        <end position="362"/>
    </location>
</feature>
<dbReference type="Proteomes" id="UP000308197">
    <property type="component" value="Unassembled WGS sequence"/>
</dbReference>
<dbReference type="AlphaFoldDB" id="A0A5C3PHB2"/>
<comment type="similarity">
    <text evidence="1">Belongs to the ataxin-10 family.</text>
</comment>
<evidence type="ECO:0000259" key="8">
    <source>
        <dbReference type="Pfam" id="PF09759"/>
    </source>
</evidence>
<evidence type="ECO:0000256" key="2">
    <source>
        <dbReference type="ARBA" id="ARBA00022618"/>
    </source>
</evidence>
<reference evidence="9 10" key="1">
    <citation type="journal article" date="2019" name="Nat. Ecol. Evol.">
        <title>Megaphylogeny resolves global patterns of mushroom evolution.</title>
        <authorList>
            <person name="Varga T."/>
            <person name="Krizsan K."/>
            <person name="Foldi C."/>
            <person name="Dima B."/>
            <person name="Sanchez-Garcia M."/>
            <person name="Sanchez-Ramirez S."/>
            <person name="Szollosi G.J."/>
            <person name="Szarkandi J.G."/>
            <person name="Papp V."/>
            <person name="Albert L."/>
            <person name="Andreopoulos W."/>
            <person name="Angelini C."/>
            <person name="Antonin V."/>
            <person name="Barry K.W."/>
            <person name="Bougher N.L."/>
            <person name="Buchanan P."/>
            <person name="Buyck B."/>
            <person name="Bense V."/>
            <person name="Catcheside P."/>
            <person name="Chovatia M."/>
            <person name="Cooper J."/>
            <person name="Damon W."/>
            <person name="Desjardin D."/>
            <person name="Finy P."/>
            <person name="Geml J."/>
            <person name="Haridas S."/>
            <person name="Hughes K."/>
            <person name="Justo A."/>
            <person name="Karasinski D."/>
            <person name="Kautmanova I."/>
            <person name="Kiss B."/>
            <person name="Kocsube S."/>
            <person name="Kotiranta H."/>
            <person name="LaButti K.M."/>
            <person name="Lechner B.E."/>
            <person name="Liimatainen K."/>
            <person name="Lipzen A."/>
            <person name="Lukacs Z."/>
            <person name="Mihaltcheva S."/>
            <person name="Morgado L.N."/>
            <person name="Niskanen T."/>
            <person name="Noordeloos M.E."/>
            <person name="Ohm R.A."/>
            <person name="Ortiz-Santana B."/>
            <person name="Ovrebo C."/>
            <person name="Racz N."/>
            <person name="Riley R."/>
            <person name="Savchenko A."/>
            <person name="Shiryaev A."/>
            <person name="Soop K."/>
            <person name="Spirin V."/>
            <person name="Szebenyi C."/>
            <person name="Tomsovsky M."/>
            <person name="Tulloss R.E."/>
            <person name="Uehling J."/>
            <person name="Grigoriev I.V."/>
            <person name="Vagvolgyi C."/>
            <person name="Papp T."/>
            <person name="Martin F.M."/>
            <person name="Miettinen O."/>
            <person name="Hibbett D.S."/>
            <person name="Nagy L.G."/>
        </authorList>
    </citation>
    <scope>NUCLEOTIDE SEQUENCE [LARGE SCALE GENOMIC DNA]</scope>
    <source>
        <strain evidence="9 10">HHB13444</strain>
    </source>
</reference>
<sequence length="611" mass="66573">MSEHGQQNQEGASGTNAAVLAIQNAADSFDPDVPGQVHELVRVLDQASTLLAADEHARYNIGNATSPCIWPVLGHLWAQTLHGHMLPDPEPEQAAELSLLCASVAKFTRNLVAAVPRNQERALSNELLIRKLVHHYTSYSATQDPASYPVTRMLSQALSNIVTNNTVLADNLWSTYLSLPEEQLILTRLFASPDARTVSSTFVLVLNCLHDSKERIELLVEAPRGPRICLSLLDRVASLFEAEETSEHGRAFDIGYGILCRVVEAGLVPKLYRKLAVEEEPITPHQTTLLKVLDSYLHSEKHPEPVAVSSPRQPGARPEYLLDMLTETWMSLATYAQGALKRALGEGESTPPSEGSTETMSMNPPRVSDQGNQESGTAASQLHEIDLLLPKVCEALVLVTQCLTTIALRAEEAGSTRPTSAGGLASPSPRTVMVAASTSTGQGFVECLVETLRLIDLFVPRITYGKVVQRPTAPGQRDLQGRQTVTGATEGQPEKKTATEPQTEKAKAAAEAFAHVKRDLVRLLGVLASHDRAVQDRVRDCGGIPVVMNLCVVDDYNPYLREHAIFALRNILDGNLENQAVVDAIQPVGRWDENKVLQEFRSGVAGEQDMK</sequence>
<keyword evidence="2" id="KW-0132">Cell division</keyword>
<dbReference type="GO" id="GO:0005829">
    <property type="term" value="C:cytosol"/>
    <property type="evidence" value="ECO:0007669"/>
    <property type="project" value="TreeGrafter"/>
</dbReference>
<gene>
    <name evidence="9" type="ORF">K466DRAFT_487334</name>
</gene>
<evidence type="ECO:0000256" key="7">
    <source>
        <dbReference type="SAM" id="MobiDB-lite"/>
    </source>
</evidence>
<protein>
    <recommendedName>
        <fullName evidence="5">Ataxin-10 homolog</fullName>
    </recommendedName>
    <alternativeName>
        <fullName evidence="6">Copper transport protein 86</fullName>
    </alternativeName>
</protein>
<feature type="domain" description="Ataxin-10" evidence="8">
    <location>
        <begin position="516"/>
        <end position="604"/>
    </location>
</feature>
<evidence type="ECO:0000313" key="10">
    <source>
        <dbReference type="Proteomes" id="UP000308197"/>
    </source>
</evidence>
<evidence type="ECO:0000313" key="9">
    <source>
        <dbReference type="EMBL" id="TFK89174.1"/>
    </source>
</evidence>
<dbReference type="SUPFAM" id="SSF48371">
    <property type="entry name" value="ARM repeat"/>
    <property type="match status" value="1"/>
</dbReference>
<feature type="region of interest" description="Disordered" evidence="7">
    <location>
        <begin position="470"/>
        <end position="503"/>
    </location>
</feature>
<dbReference type="GO" id="GO:0051301">
    <property type="term" value="P:cell division"/>
    <property type="evidence" value="ECO:0007669"/>
    <property type="project" value="UniProtKB-KW"/>
</dbReference>
<dbReference type="InterPro" id="IPR051374">
    <property type="entry name" value="Ataxin-10/CTR86_families"/>
</dbReference>
<organism evidence="9 10">
    <name type="scientific">Polyporus arcularius HHB13444</name>
    <dbReference type="NCBI Taxonomy" id="1314778"/>
    <lineage>
        <taxon>Eukaryota</taxon>
        <taxon>Fungi</taxon>
        <taxon>Dikarya</taxon>
        <taxon>Basidiomycota</taxon>
        <taxon>Agaricomycotina</taxon>
        <taxon>Agaricomycetes</taxon>
        <taxon>Polyporales</taxon>
        <taxon>Polyporaceae</taxon>
        <taxon>Polyporus</taxon>
    </lineage>
</organism>
<evidence type="ECO:0000256" key="6">
    <source>
        <dbReference type="ARBA" id="ARBA00044805"/>
    </source>
</evidence>
<keyword evidence="10" id="KW-1185">Reference proteome</keyword>
<keyword evidence="3" id="KW-0131">Cell cycle</keyword>
<dbReference type="Gene3D" id="1.25.10.10">
    <property type="entry name" value="Leucine-rich Repeat Variant"/>
    <property type="match status" value="1"/>
</dbReference>
<accession>A0A5C3PHB2</accession>
<evidence type="ECO:0000256" key="4">
    <source>
        <dbReference type="ARBA" id="ARBA00044746"/>
    </source>
</evidence>
<comment type="function">
    <text evidence="4">May play a role in the regulation of cytokinesis.</text>
</comment>
<feature type="compositionally biased region" description="Polar residues" evidence="7">
    <location>
        <begin position="369"/>
        <end position="378"/>
    </location>
</feature>
<dbReference type="Pfam" id="PF09759">
    <property type="entry name" value="Atx10homo_assoc"/>
    <property type="match status" value="1"/>
</dbReference>
<dbReference type="InterPro" id="IPR011989">
    <property type="entry name" value="ARM-like"/>
</dbReference>
<name>A0A5C3PHB2_9APHY</name>
<dbReference type="EMBL" id="ML211085">
    <property type="protein sequence ID" value="TFK89174.1"/>
    <property type="molecule type" value="Genomic_DNA"/>
</dbReference>
<feature type="compositionally biased region" description="Basic and acidic residues" evidence="7">
    <location>
        <begin position="492"/>
        <end position="503"/>
    </location>
</feature>
<dbReference type="PANTHER" id="PTHR13255">
    <property type="entry name" value="ATAXIN-10"/>
    <property type="match status" value="1"/>
</dbReference>
<dbReference type="PANTHER" id="PTHR13255:SF0">
    <property type="entry name" value="ATAXIN-10"/>
    <property type="match status" value="1"/>
</dbReference>
<feature type="region of interest" description="Disordered" evidence="7">
    <location>
        <begin position="342"/>
        <end position="378"/>
    </location>
</feature>
<proteinExistence type="inferred from homology"/>
<evidence type="ECO:0000256" key="5">
    <source>
        <dbReference type="ARBA" id="ARBA00044801"/>
    </source>
</evidence>
<dbReference type="InterPro" id="IPR019156">
    <property type="entry name" value="Ataxin-10_domain"/>
</dbReference>
<dbReference type="InParanoid" id="A0A5C3PHB2"/>